<evidence type="ECO:0000259" key="1">
    <source>
        <dbReference type="Pfam" id="PF05699"/>
    </source>
</evidence>
<dbReference type="Pfam" id="PF14291">
    <property type="entry name" value="DUF4371"/>
    <property type="match status" value="1"/>
</dbReference>
<evidence type="ECO:0008006" key="5">
    <source>
        <dbReference type="Google" id="ProtNLM"/>
    </source>
</evidence>
<dbReference type="Proteomes" id="UP001044222">
    <property type="component" value="Unassembled WGS sequence"/>
</dbReference>
<dbReference type="Pfam" id="PF05699">
    <property type="entry name" value="Dimer_Tnp_hAT"/>
    <property type="match status" value="1"/>
</dbReference>
<dbReference type="InterPro" id="IPR008906">
    <property type="entry name" value="HATC_C_dom"/>
</dbReference>
<dbReference type="AlphaFoldDB" id="A0A9D3MRF6"/>
<accession>A0A9D3MRF6</accession>
<dbReference type="PANTHER" id="PTHR45749:SF28">
    <property type="entry name" value="ZINC FINGER MYM-TYPE PROTEIN 1-LIKE-RELATED"/>
    <property type="match status" value="1"/>
</dbReference>
<keyword evidence="4" id="KW-1185">Reference proteome</keyword>
<evidence type="ECO:0000313" key="3">
    <source>
        <dbReference type="EMBL" id="KAG5853599.1"/>
    </source>
</evidence>
<sequence>MMQAGICLRQDTETTLPELTEQHRIRQKEEELSGLESVRMAESETECAAPGLNTLEPECVTEQSGVRDVHHTHTSLIKTETDLGSTHSGDFKSESLNSTELGYVLHLHPDQIKTEADDGGYLKPEHISDLQDIKCIDIKSDQIKCKSSERLMSDLMNTVMTEPWQCAGEPNPNCKNEINLPTRCEDLNNQCDIKNGNNQTSVVQKSTNSGNKHKHCRINVIIEPMIINSSINKGDIMINSIRSLLQNPFERRTLVEKLQVKELGPDQPDIKIRQQASEKGRTYTRGFSRNWYNRKAWLAGCSHVNAVFCFPCLLFKTKGTDTTWTVTGVRDMKHLSEKIKKHECTRAHMENTVKLAMLGRVDIATQLDERHRIAVRKHNEEVDKNRHILSKIIDCVKFCGAFELALRGHNETESSDNPGVFRGLVDLVASLDSVLEEHLKTATVFKGTSMTVQNELLDCMLSVSKDYILEEVKNADYLAIRVDETTDISTHCQLVLVLRYIDIHNNVQERFFEFIPLQNATADTIATALLESLSTVLPEGQESRLIAQAYDGAAVMRGATGGVQRKVKDVYGSAHYVHCYAHQLNLIMQQATSHIPRISTFFSDLGGFAAFFSWSLKRTTVLDQVVARRLPGTSTTRWNFNTRAVNTVYEHKDDLLRCFQTIRDSGNFDPPTVREAGGFVRMLEDEDFCFFLALFHKIMPHVDLLFNQLQKRDINSVYITGIIQRFTDSMQTIRDSIPSLHGEYSGSVKQQPTKKRRTLGQEEQQRLATEVCDTILSHAKERFSFTKHLISATLLQGDLFPAHTVKFPDSALETAVEAYPMLNKAKLKTELSLIYENDEFKACSGALTLFQFFMENNLQGSFTETVSLLKILITTPMTTAESERCFSTLKRIKTFLRNTMTQDRLNALAMLSMEKKLIRNIPDFNNRVIERFATQKDRRAKFLYK</sequence>
<gene>
    <name evidence="3" type="ORF">ANANG_G00027710</name>
</gene>
<dbReference type="EMBL" id="JAFIRN010000002">
    <property type="protein sequence ID" value="KAG5853599.1"/>
    <property type="molecule type" value="Genomic_DNA"/>
</dbReference>
<dbReference type="InterPro" id="IPR012337">
    <property type="entry name" value="RNaseH-like_sf"/>
</dbReference>
<organism evidence="3 4">
    <name type="scientific">Anguilla anguilla</name>
    <name type="common">European freshwater eel</name>
    <name type="synonym">Muraena anguilla</name>
    <dbReference type="NCBI Taxonomy" id="7936"/>
    <lineage>
        <taxon>Eukaryota</taxon>
        <taxon>Metazoa</taxon>
        <taxon>Chordata</taxon>
        <taxon>Craniata</taxon>
        <taxon>Vertebrata</taxon>
        <taxon>Euteleostomi</taxon>
        <taxon>Actinopterygii</taxon>
        <taxon>Neopterygii</taxon>
        <taxon>Teleostei</taxon>
        <taxon>Anguilliformes</taxon>
        <taxon>Anguillidae</taxon>
        <taxon>Anguilla</taxon>
    </lineage>
</organism>
<proteinExistence type="predicted"/>
<dbReference type="PANTHER" id="PTHR45749">
    <property type="match status" value="1"/>
</dbReference>
<feature type="domain" description="DUF4371" evidence="2">
    <location>
        <begin position="374"/>
        <end position="559"/>
    </location>
</feature>
<dbReference type="SUPFAM" id="SSF53098">
    <property type="entry name" value="Ribonuclease H-like"/>
    <property type="match status" value="1"/>
</dbReference>
<dbReference type="GO" id="GO:0046983">
    <property type="term" value="F:protein dimerization activity"/>
    <property type="evidence" value="ECO:0007669"/>
    <property type="project" value="InterPro"/>
</dbReference>
<feature type="domain" description="HAT C-terminal dimerisation" evidence="1">
    <location>
        <begin position="859"/>
        <end position="916"/>
    </location>
</feature>
<protein>
    <recommendedName>
        <fullName evidence="5">TTF-type domain-containing protein</fullName>
    </recommendedName>
</protein>
<dbReference type="InterPro" id="IPR025398">
    <property type="entry name" value="DUF4371"/>
</dbReference>
<evidence type="ECO:0000259" key="2">
    <source>
        <dbReference type="Pfam" id="PF14291"/>
    </source>
</evidence>
<reference evidence="3" key="1">
    <citation type="submission" date="2021-01" db="EMBL/GenBank/DDBJ databases">
        <title>A chromosome-scale assembly of European eel, Anguilla anguilla.</title>
        <authorList>
            <person name="Henkel C."/>
            <person name="Jong-Raadsen S.A."/>
            <person name="Dufour S."/>
            <person name="Weltzien F.-A."/>
            <person name="Palstra A.P."/>
            <person name="Pelster B."/>
            <person name="Spaink H.P."/>
            <person name="Van Den Thillart G.E."/>
            <person name="Jansen H."/>
            <person name="Zahm M."/>
            <person name="Klopp C."/>
            <person name="Cedric C."/>
            <person name="Louis A."/>
            <person name="Berthelot C."/>
            <person name="Parey E."/>
            <person name="Roest Crollius H."/>
            <person name="Montfort J."/>
            <person name="Robinson-Rechavi M."/>
            <person name="Bucao C."/>
            <person name="Bouchez O."/>
            <person name="Gislard M."/>
            <person name="Lluch J."/>
            <person name="Milhes M."/>
            <person name="Lampietro C."/>
            <person name="Lopez Roques C."/>
            <person name="Donnadieu C."/>
            <person name="Braasch I."/>
            <person name="Desvignes T."/>
            <person name="Postlethwait J."/>
            <person name="Bobe J."/>
            <person name="Guiguen Y."/>
            <person name="Dirks R."/>
        </authorList>
    </citation>
    <scope>NUCLEOTIDE SEQUENCE</scope>
    <source>
        <strain evidence="3">Tag_6206</strain>
        <tissue evidence="3">Liver</tissue>
    </source>
</reference>
<name>A0A9D3MRF6_ANGAN</name>
<comment type="caution">
    <text evidence="3">The sequence shown here is derived from an EMBL/GenBank/DDBJ whole genome shotgun (WGS) entry which is preliminary data.</text>
</comment>
<evidence type="ECO:0000313" key="4">
    <source>
        <dbReference type="Proteomes" id="UP001044222"/>
    </source>
</evidence>